<dbReference type="GO" id="GO:1900376">
    <property type="term" value="P:regulation of secondary metabolite biosynthetic process"/>
    <property type="evidence" value="ECO:0007669"/>
    <property type="project" value="TreeGrafter"/>
</dbReference>
<name>B9DYL8_CLOK1</name>
<dbReference type="Gene3D" id="1.10.10.10">
    <property type="entry name" value="Winged helix-like DNA-binding domain superfamily/Winged helix DNA-binding domain"/>
    <property type="match status" value="1"/>
</dbReference>
<dbReference type="InterPro" id="IPR036390">
    <property type="entry name" value="WH_DNA-bd_sf"/>
</dbReference>
<evidence type="ECO:0000256" key="2">
    <source>
        <dbReference type="ARBA" id="ARBA00022491"/>
    </source>
</evidence>
<dbReference type="AlphaFoldDB" id="B9DYL8"/>
<dbReference type="GO" id="GO:0000976">
    <property type="term" value="F:transcription cis-regulatory region binding"/>
    <property type="evidence" value="ECO:0007669"/>
    <property type="project" value="TreeGrafter"/>
</dbReference>
<keyword evidence="5" id="KW-0238">DNA-binding</keyword>
<evidence type="ECO:0008006" key="10">
    <source>
        <dbReference type="Google" id="ProtNLM"/>
    </source>
</evidence>
<dbReference type="HOGENOM" id="CLU_096072_3_1_9"/>
<dbReference type="PANTHER" id="PTHR33202:SF7">
    <property type="entry name" value="FERRIC UPTAKE REGULATION PROTEIN"/>
    <property type="match status" value="1"/>
</dbReference>
<dbReference type="InterPro" id="IPR036388">
    <property type="entry name" value="WH-like_DNA-bd_sf"/>
</dbReference>
<dbReference type="GO" id="GO:0003700">
    <property type="term" value="F:DNA-binding transcription factor activity"/>
    <property type="evidence" value="ECO:0007669"/>
    <property type="project" value="InterPro"/>
</dbReference>
<dbReference type="Gene3D" id="3.30.1490.190">
    <property type="match status" value="1"/>
</dbReference>
<dbReference type="Proteomes" id="UP000007969">
    <property type="component" value="Chromosome"/>
</dbReference>
<dbReference type="PANTHER" id="PTHR33202">
    <property type="entry name" value="ZINC UPTAKE REGULATION PROTEIN"/>
    <property type="match status" value="1"/>
</dbReference>
<dbReference type="KEGG" id="ckr:CKR_0292"/>
<keyword evidence="2" id="KW-0678">Repressor</keyword>
<evidence type="ECO:0000313" key="9">
    <source>
        <dbReference type="Proteomes" id="UP000007969"/>
    </source>
</evidence>
<feature type="binding site" evidence="7">
    <location>
        <position position="99"/>
    </location>
    <ligand>
        <name>Zn(2+)</name>
        <dbReference type="ChEBI" id="CHEBI:29105"/>
    </ligand>
</feature>
<dbReference type="InterPro" id="IPR002481">
    <property type="entry name" value="FUR"/>
</dbReference>
<feature type="binding site" evidence="7">
    <location>
        <position position="140"/>
    </location>
    <ligand>
        <name>Zn(2+)</name>
        <dbReference type="ChEBI" id="CHEBI:29105"/>
    </ligand>
</feature>
<proteinExistence type="inferred from homology"/>
<dbReference type="InterPro" id="IPR043135">
    <property type="entry name" value="Fur_C"/>
</dbReference>
<keyword evidence="4" id="KW-0805">Transcription regulation</keyword>
<comment type="similarity">
    <text evidence="1">Belongs to the Fur family.</text>
</comment>
<feature type="binding site" evidence="7">
    <location>
        <position position="102"/>
    </location>
    <ligand>
        <name>Zn(2+)</name>
        <dbReference type="ChEBI" id="CHEBI:29105"/>
    </ligand>
</feature>
<feature type="binding site" evidence="7">
    <location>
        <position position="143"/>
    </location>
    <ligand>
        <name>Zn(2+)</name>
        <dbReference type="ChEBI" id="CHEBI:29105"/>
    </ligand>
</feature>
<protein>
    <recommendedName>
        <fullName evidence="10">Transcriptional repressor</fullName>
    </recommendedName>
</protein>
<evidence type="ECO:0000256" key="5">
    <source>
        <dbReference type="ARBA" id="ARBA00023125"/>
    </source>
</evidence>
<dbReference type="GO" id="GO:0008270">
    <property type="term" value="F:zinc ion binding"/>
    <property type="evidence" value="ECO:0007669"/>
    <property type="project" value="TreeGrafter"/>
</dbReference>
<evidence type="ECO:0000256" key="6">
    <source>
        <dbReference type="ARBA" id="ARBA00023163"/>
    </source>
</evidence>
<keyword evidence="3 7" id="KW-0862">Zinc</keyword>
<dbReference type="GO" id="GO:0045892">
    <property type="term" value="P:negative regulation of DNA-templated transcription"/>
    <property type="evidence" value="ECO:0007669"/>
    <property type="project" value="TreeGrafter"/>
</dbReference>
<dbReference type="Pfam" id="PF01475">
    <property type="entry name" value="FUR"/>
    <property type="match status" value="1"/>
</dbReference>
<keyword evidence="7" id="KW-0479">Metal-binding</keyword>
<evidence type="ECO:0000256" key="3">
    <source>
        <dbReference type="ARBA" id="ARBA00022833"/>
    </source>
</evidence>
<evidence type="ECO:0000256" key="1">
    <source>
        <dbReference type="ARBA" id="ARBA00007957"/>
    </source>
</evidence>
<evidence type="ECO:0000313" key="8">
    <source>
        <dbReference type="EMBL" id="BAH05343.1"/>
    </source>
</evidence>
<dbReference type="SUPFAM" id="SSF46785">
    <property type="entry name" value="Winged helix' DNA-binding domain"/>
    <property type="match status" value="1"/>
</dbReference>
<organism evidence="8 9">
    <name type="scientific">Clostridium kluyveri (strain NBRC 12016)</name>
    <dbReference type="NCBI Taxonomy" id="583346"/>
    <lineage>
        <taxon>Bacteria</taxon>
        <taxon>Bacillati</taxon>
        <taxon>Bacillota</taxon>
        <taxon>Clostridia</taxon>
        <taxon>Eubacteriales</taxon>
        <taxon>Clostridiaceae</taxon>
        <taxon>Clostridium</taxon>
    </lineage>
</organism>
<dbReference type="EMBL" id="AP009049">
    <property type="protein sequence ID" value="BAH05343.1"/>
    <property type="molecule type" value="Genomic_DNA"/>
</dbReference>
<gene>
    <name evidence="8" type="ordered locus">CKR_0292</name>
</gene>
<reference evidence="9" key="1">
    <citation type="submission" date="2005-09" db="EMBL/GenBank/DDBJ databases">
        <title>Complete genome sequence of Clostridium kluyveri and comparative genomics of Clostridia species.</title>
        <authorList>
            <person name="Inui M."/>
            <person name="Nonaka H."/>
            <person name="Shinoda Y."/>
            <person name="Ikenaga Y."/>
            <person name="Abe M."/>
            <person name="Naito K."/>
            <person name="Vertes A.A."/>
            <person name="Yukawa H."/>
        </authorList>
    </citation>
    <scope>NUCLEOTIDE SEQUENCE [LARGE SCALE GENOMIC DNA]</scope>
    <source>
        <strain evidence="9">NBRC 12016</strain>
    </source>
</reference>
<keyword evidence="6" id="KW-0804">Transcription</keyword>
<evidence type="ECO:0000256" key="4">
    <source>
        <dbReference type="ARBA" id="ARBA00023015"/>
    </source>
</evidence>
<comment type="cofactor">
    <cofactor evidence="7">
        <name>Zn(2+)</name>
        <dbReference type="ChEBI" id="CHEBI:29105"/>
    </cofactor>
    <text evidence="7">Binds 1 zinc ion per subunit.</text>
</comment>
<evidence type="ECO:0000256" key="7">
    <source>
        <dbReference type="PIRSR" id="PIRSR602481-1"/>
    </source>
</evidence>
<dbReference type="CDD" id="cd07153">
    <property type="entry name" value="Fur_like"/>
    <property type="match status" value="1"/>
</dbReference>
<sequence>MNIMEDFEMLLKEKGYRFTEQRQIILNVMLESMGEHLSIKEIWEIARKKDSTLGISTVYRTLKIMAEIGIVTDFDKKDEINKYELNTDEKNFIHPHLICMRCGKIIGIQENLLIGNPKVKIYNKYNFKIEDIRVKCYGFCEKCAEESVKNVK</sequence>
<accession>B9DYL8</accession>